<dbReference type="InterPro" id="IPR000073">
    <property type="entry name" value="AB_hydrolase_1"/>
</dbReference>
<reference evidence="3" key="2">
    <citation type="submission" date="2015-01" db="EMBL/GenBank/DDBJ databases">
        <title>Evolutionary Origins and Diversification of the Mycorrhizal Mutualists.</title>
        <authorList>
            <consortium name="DOE Joint Genome Institute"/>
            <consortium name="Mycorrhizal Genomics Consortium"/>
            <person name="Kohler A."/>
            <person name="Kuo A."/>
            <person name="Nagy L.G."/>
            <person name="Floudas D."/>
            <person name="Copeland A."/>
            <person name="Barry K.W."/>
            <person name="Cichocki N."/>
            <person name="Veneault-Fourrey C."/>
            <person name="LaButti K."/>
            <person name="Lindquist E.A."/>
            <person name="Lipzen A."/>
            <person name="Lundell T."/>
            <person name="Morin E."/>
            <person name="Murat C."/>
            <person name="Riley R."/>
            <person name="Ohm R."/>
            <person name="Sun H."/>
            <person name="Tunlid A."/>
            <person name="Henrissat B."/>
            <person name="Grigoriev I.V."/>
            <person name="Hibbett D.S."/>
            <person name="Martin F."/>
        </authorList>
    </citation>
    <scope>NUCLEOTIDE SEQUENCE [LARGE SCALE GENOMIC DNA]</scope>
    <source>
        <strain evidence="3">Zn</strain>
    </source>
</reference>
<dbReference type="SUPFAM" id="SSF53474">
    <property type="entry name" value="alpha/beta-Hydrolases"/>
    <property type="match status" value="1"/>
</dbReference>
<dbReference type="Pfam" id="PF12697">
    <property type="entry name" value="Abhydrolase_6"/>
    <property type="match status" value="1"/>
</dbReference>
<dbReference type="STRING" id="913774.A0A0C3CUU0"/>
<name>A0A0C3CUU0_OIDMZ</name>
<gene>
    <name evidence="2" type="ORF">OIDMADRAFT_27263</name>
</gene>
<dbReference type="InterPro" id="IPR029058">
    <property type="entry name" value="AB_hydrolase_fold"/>
</dbReference>
<dbReference type="OrthoDB" id="294702at2759"/>
<proteinExistence type="predicted"/>
<dbReference type="Gene3D" id="3.40.50.1820">
    <property type="entry name" value="alpha/beta hydrolase"/>
    <property type="match status" value="1"/>
</dbReference>
<keyword evidence="3" id="KW-1185">Reference proteome</keyword>
<dbReference type="EMBL" id="KN832874">
    <property type="protein sequence ID" value="KIN02759.1"/>
    <property type="molecule type" value="Genomic_DNA"/>
</dbReference>
<evidence type="ECO:0000259" key="1">
    <source>
        <dbReference type="Pfam" id="PF12697"/>
    </source>
</evidence>
<reference evidence="2 3" key="1">
    <citation type="submission" date="2014-04" db="EMBL/GenBank/DDBJ databases">
        <authorList>
            <consortium name="DOE Joint Genome Institute"/>
            <person name="Kuo A."/>
            <person name="Martino E."/>
            <person name="Perotto S."/>
            <person name="Kohler A."/>
            <person name="Nagy L.G."/>
            <person name="Floudas D."/>
            <person name="Copeland A."/>
            <person name="Barry K.W."/>
            <person name="Cichocki N."/>
            <person name="Veneault-Fourrey C."/>
            <person name="LaButti K."/>
            <person name="Lindquist E.A."/>
            <person name="Lipzen A."/>
            <person name="Lundell T."/>
            <person name="Morin E."/>
            <person name="Murat C."/>
            <person name="Sun H."/>
            <person name="Tunlid A."/>
            <person name="Henrissat B."/>
            <person name="Grigoriev I.V."/>
            <person name="Hibbett D.S."/>
            <person name="Martin F."/>
            <person name="Nordberg H.P."/>
            <person name="Cantor M.N."/>
            <person name="Hua S.X."/>
        </authorList>
    </citation>
    <scope>NUCLEOTIDE SEQUENCE [LARGE SCALE GENOMIC DNA]</scope>
    <source>
        <strain evidence="2 3">Zn</strain>
    </source>
</reference>
<sequence>MAWYQLGDRAVQSRARPSAAGRCRRPDEPAVIIMTGTTGSILEWPAAIRLLSQFVRTYSYECSGFGSSEESPPHTQPDSTKIAKELDILLKIADIIPPYVIACHSYGGITSCEFLHHHQDSLADVAGMVFVNANAEKTPATYPNPNVSAVCGEIDPLRTCLEGTHKLLPKECDCGHNIHIERPDAVAEEVRWVLEQIMCRTQ</sequence>
<dbReference type="AlphaFoldDB" id="A0A0C3CUU0"/>
<dbReference type="InParanoid" id="A0A0C3CUU0"/>
<evidence type="ECO:0000313" key="2">
    <source>
        <dbReference type="EMBL" id="KIN02759.1"/>
    </source>
</evidence>
<dbReference type="HOGENOM" id="CLU_1354988_0_0_1"/>
<feature type="domain" description="AB hydrolase-1" evidence="1">
    <location>
        <begin position="36"/>
        <end position="140"/>
    </location>
</feature>
<protein>
    <recommendedName>
        <fullName evidence="1">AB hydrolase-1 domain-containing protein</fullName>
    </recommendedName>
</protein>
<organism evidence="2 3">
    <name type="scientific">Oidiodendron maius (strain Zn)</name>
    <dbReference type="NCBI Taxonomy" id="913774"/>
    <lineage>
        <taxon>Eukaryota</taxon>
        <taxon>Fungi</taxon>
        <taxon>Dikarya</taxon>
        <taxon>Ascomycota</taxon>
        <taxon>Pezizomycotina</taxon>
        <taxon>Leotiomycetes</taxon>
        <taxon>Leotiomycetes incertae sedis</taxon>
        <taxon>Myxotrichaceae</taxon>
        <taxon>Oidiodendron</taxon>
    </lineage>
</organism>
<evidence type="ECO:0000313" key="3">
    <source>
        <dbReference type="Proteomes" id="UP000054321"/>
    </source>
</evidence>
<dbReference type="Proteomes" id="UP000054321">
    <property type="component" value="Unassembled WGS sequence"/>
</dbReference>
<accession>A0A0C3CUU0</accession>